<dbReference type="Pfam" id="PF00196">
    <property type="entry name" value="GerE"/>
    <property type="match status" value="1"/>
</dbReference>
<dbReference type="CDD" id="cd00130">
    <property type="entry name" value="PAS"/>
    <property type="match status" value="1"/>
</dbReference>
<dbReference type="PANTHER" id="PTHR44688">
    <property type="entry name" value="DNA-BINDING TRANSCRIPTIONAL ACTIVATOR DEVR_DOSR"/>
    <property type="match status" value="1"/>
</dbReference>
<dbReference type="PRINTS" id="PR00038">
    <property type="entry name" value="HTHLUXR"/>
</dbReference>
<comment type="caution">
    <text evidence="6">The sequence shown here is derived from an EMBL/GenBank/DDBJ whole genome shotgun (WGS) entry which is preliminary data.</text>
</comment>
<keyword evidence="3" id="KW-0804">Transcription</keyword>
<dbReference type="InterPro" id="IPR013655">
    <property type="entry name" value="PAS_fold_3"/>
</dbReference>
<evidence type="ECO:0000259" key="4">
    <source>
        <dbReference type="PROSITE" id="PS50043"/>
    </source>
</evidence>
<reference evidence="6 7" key="1">
    <citation type="submission" date="2021-07" db="EMBL/GenBank/DDBJ databases">
        <authorList>
            <person name="Kim M.K."/>
        </authorList>
    </citation>
    <scope>NUCLEOTIDE SEQUENCE [LARGE SCALE GENOMIC DNA]</scope>
    <source>
        <strain evidence="6 7">HLY7-15</strain>
    </source>
</reference>
<protein>
    <submittedName>
        <fullName evidence="6">LuxR C-terminal-related transcriptional regulator</fullName>
    </submittedName>
</protein>
<dbReference type="Proteomes" id="UP000774935">
    <property type="component" value="Unassembled WGS sequence"/>
</dbReference>
<dbReference type="SMART" id="SM00421">
    <property type="entry name" value="HTH_LUXR"/>
    <property type="match status" value="1"/>
</dbReference>
<dbReference type="SUPFAM" id="SSF55785">
    <property type="entry name" value="PYP-like sensor domain (PAS domain)"/>
    <property type="match status" value="1"/>
</dbReference>
<evidence type="ECO:0000256" key="3">
    <source>
        <dbReference type="ARBA" id="ARBA00023163"/>
    </source>
</evidence>
<dbReference type="PROSITE" id="PS50112">
    <property type="entry name" value="PAS"/>
    <property type="match status" value="1"/>
</dbReference>
<keyword evidence="1" id="KW-0805">Transcription regulation</keyword>
<evidence type="ECO:0000256" key="2">
    <source>
        <dbReference type="ARBA" id="ARBA00023125"/>
    </source>
</evidence>
<evidence type="ECO:0000259" key="5">
    <source>
        <dbReference type="PROSITE" id="PS50112"/>
    </source>
</evidence>
<dbReference type="InterPro" id="IPR036388">
    <property type="entry name" value="WH-like_DNA-bd_sf"/>
</dbReference>
<evidence type="ECO:0000313" key="6">
    <source>
        <dbReference type="EMBL" id="MBW3364861.1"/>
    </source>
</evidence>
<keyword evidence="7" id="KW-1185">Reference proteome</keyword>
<keyword evidence="2" id="KW-0238">DNA-binding</keyword>
<evidence type="ECO:0000256" key="1">
    <source>
        <dbReference type="ARBA" id="ARBA00023015"/>
    </source>
</evidence>
<sequence length="236" mass="27052">MSETQTTPPTPERIAELEQQLLELQQKCDFLEKVIHEVPANIYISDLEKGLTWCNKTNEESLGYTLEEIREMGGLEYMYKIVHPEDHNIPDDSITHYQNFEGAEYGGVFRAKHKDEKEYKWFIGWAKAFSKKGPDEVKELLCVDVDMSPRMNTDTQLVQALRDNLKQKNKLLIKCLRKREIEVLDLVCKGFNSKEIADKLFISPNTVSTHRKHIQQKLGTANVADLVSLGKEAGLG</sequence>
<gene>
    <name evidence="6" type="ORF">KYK27_07395</name>
</gene>
<dbReference type="EMBL" id="JAHWXQ010000002">
    <property type="protein sequence ID" value="MBW3364861.1"/>
    <property type="molecule type" value="Genomic_DNA"/>
</dbReference>
<dbReference type="InterPro" id="IPR035965">
    <property type="entry name" value="PAS-like_dom_sf"/>
</dbReference>
<dbReference type="Gene3D" id="1.10.10.10">
    <property type="entry name" value="Winged helix-like DNA-binding domain superfamily/Winged helix DNA-binding domain"/>
    <property type="match status" value="1"/>
</dbReference>
<dbReference type="CDD" id="cd06170">
    <property type="entry name" value="LuxR_C_like"/>
    <property type="match status" value="1"/>
</dbReference>
<dbReference type="Gene3D" id="3.30.450.20">
    <property type="entry name" value="PAS domain"/>
    <property type="match status" value="1"/>
</dbReference>
<dbReference type="InterPro" id="IPR000792">
    <property type="entry name" value="Tscrpt_reg_LuxR_C"/>
</dbReference>
<dbReference type="Pfam" id="PF08447">
    <property type="entry name" value="PAS_3"/>
    <property type="match status" value="1"/>
</dbReference>
<dbReference type="PROSITE" id="PS00622">
    <property type="entry name" value="HTH_LUXR_1"/>
    <property type="match status" value="1"/>
</dbReference>
<dbReference type="PROSITE" id="PS50043">
    <property type="entry name" value="HTH_LUXR_2"/>
    <property type="match status" value="1"/>
</dbReference>
<accession>A0ABS6XA65</accession>
<dbReference type="InterPro" id="IPR016032">
    <property type="entry name" value="Sig_transdc_resp-reg_C-effctor"/>
</dbReference>
<proteinExistence type="predicted"/>
<name>A0ABS6XA65_9BACT</name>
<dbReference type="InterPro" id="IPR000014">
    <property type="entry name" value="PAS"/>
</dbReference>
<evidence type="ECO:0000313" key="7">
    <source>
        <dbReference type="Proteomes" id="UP000774935"/>
    </source>
</evidence>
<dbReference type="SUPFAM" id="SSF46894">
    <property type="entry name" value="C-terminal effector domain of the bipartite response regulators"/>
    <property type="match status" value="1"/>
</dbReference>
<feature type="domain" description="PAS" evidence="5">
    <location>
        <begin position="27"/>
        <end position="88"/>
    </location>
</feature>
<dbReference type="PANTHER" id="PTHR44688:SF16">
    <property type="entry name" value="DNA-BINDING TRANSCRIPTIONAL ACTIVATOR DEVR_DOSR"/>
    <property type="match status" value="1"/>
</dbReference>
<feature type="domain" description="HTH luxR-type" evidence="4">
    <location>
        <begin position="169"/>
        <end position="234"/>
    </location>
</feature>
<organism evidence="6 7">
    <name type="scientific">Pontibacter populi</name>
    <dbReference type="NCBI Taxonomy" id="890055"/>
    <lineage>
        <taxon>Bacteria</taxon>
        <taxon>Pseudomonadati</taxon>
        <taxon>Bacteroidota</taxon>
        <taxon>Cytophagia</taxon>
        <taxon>Cytophagales</taxon>
        <taxon>Hymenobacteraceae</taxon>
        <taxon>Pontibacter</taxon>
    </lineage>
</organism>